<evidence type="ECO:0000256" key="1">
    <source>
        <dbReference type="ARBA" id="ARBA00022679"/>
    </source>
</evidence>
<dbReference type="EMBL" id="JAUOTP010000001">
    <property type="protein sequence ID" value="MDO6413035.1"/>
    <property type="molecule type" value="Genomic_DNA"/>
</dbReference>
<reference evidence="4" key="1">
    <citation type="submission" date="2023-07" db="EMBL/GenBank/DDBJ databases">
        <authorList>
            <person name="Kim M."/>
        </authorList>
    </citation>
    <scope>NUCLEOTIDE SEQUENCE</scope>
    <source>
        <strain evidence="4">BIUV-7</strain>
    </source>
</reference>
<keyword evidence="2 4" id="KW-0012">Acyltransferase</keyword>
<dbReference type="Proteomes" id="UP001169764">
    <property type="component" value="Unassembled WGS sequence"/>
</dbReference>
<evidence type="ECO:0000313" key="5">
    <source>
        <dbReference type="Proteomes" id="UP001169764"/>
    </source>
</evidence>
<dbReference type="Gene3D" id="3.40.630.30">
    <property type="match status" value="1"/>
</dbReference>
<dbReference type="PROSITE" id="PS51186">
    <property type="entry name" value="GNAT"/>
    <property type="match status" value="1"/>
</dbReference>
<dbReference type="EC" id="2.3.1.-" evidence="4"/>
<accession>A0ABT8Y3Z4</accession>
<protein>
    <submittedName>
        <fullName evidence="4">GNAT family N-acetyltransferase</fullName>
        <ecNumber evidence="4">2.3.1.-</ecNumber>
    </submittedName>
</protein>
<dbReference type="InterPro" id="IPR050832">
    <property type="entry name" value="Bact_Acetyltransf"/>
</dbReference>
<evidence type="ECO:0000259" key="3">
    <source>
        <dbReference type="PROSITE" id="PS51186"/>
    </source>
</evidence>
<dbReference type="RefSeq" id="WP_303539359.1">
    <property type="nucleotide sequence ID" value="NZ_JAUOTP010000001.1"/>
</dbReference>
<keyword evidence="5" id="KW-1185">Reference proteome</keyword>
<evidence type="ECO:0000313" key="4">
    <source>
        <dbReference type="EMBL" id="MDO6413035.1"/>
    </source>
</evidence>
<dbReference type="SUPFAM" id="SSF55729">
    <property type="entry name" value="Acyl-CoA N-acyltransferases (Nat)"/>
    <property type="match status" value="1"/>
</dbReference>
<dbReference type="CDD" id="cd04301">
    <property type="entry name" value="NAT_SF"/>
    <property type="match status" value="1"/>
</dbReference>
<feature type="domain" description="N-acetyltransferase" evidence="3">
    <location>
        <begin position="27"/>
        <end position="201"/>
    </location>
</feature>
<comment type="caution">
    <text evidence="4">The sequence shown here is derived from an EMBL/GenBank/DDBJ whole genome shotgun (WGS) entry which is preliminary data.</text>
</comment>
<gene>
    <name evidence="4" type="ORF">Q4F19_01440</name>
</gene>
<dbReference type="PANTHER" id="PTHR43877">
    <property type="entry name" value="AMINOALKYLPHOSPHONATE N-ACETYLTRANSFERASE-RELATED-RELATED"/>
    <property type="match status" value="1"/>
</dbReference>
<evidence type="ECO:0000256" key="2">
    <source>
        <dbReference type="ARBA" id="ARBA00023315"/>
    </source>
</evidence>
<dbReference type="GO" id="GO:0016746">
    <property type="term" value="F:acyltransferase activity"/>
    <property type="evidence" value="ECO:0007669"/>
    <property type="project" value="UniProtKB-KW"/>
</dbReference>
<organism evidence="4 5">
    <name type="scientific">Sphingomonas natans</name>
    <dbReference type="NCBI Taxonomy" id="3063330"/>
    <lineage>
        <taxon>Bacteria</taxon>
        <taxon>Pseudomonadati</taxon>
        <taxon>Pseudomonadota</taxon>
        <taxon>Alphaproteobacteria</taxon>
        <taxon>Sphingomonadales</taxon>
        <taxon>Sphingomonadaceae</taxon>
        <taxon>Sphingomonas</taxon>
    </lineage>
</organism>
<dbReference type="InterPro" id="IPR000182">
    <property type="entry name" value="GNAT_dom"/>
</dbReference>
<dbReference type="InterPro" id="IPR016181">
    <property type="entry name" value="Acyl_CoA_acyltransferase"/>
</dbReference>
<keyword evidence="1 4" id="KW-0808">Transferase</keyword>
<name>A0ABT8Y3Z4_9SPHN</name>
<sequence length="203" mass="21927">MWSGNRPATGARSSEMMVEAPWIASGLTIRPARRDEVPALESLIAVSARILSRGFYSEEETEAAISHVFGVDTDLVDDGTYLLVEQDGQLLGCGGWSRQRTLFGGDRFAARTPGFLDPASDAARIRAFFVAPEAARRGVGAALLAACEDRARNAGFTRTALMATLPGVPFYARHDYVAGEPISQRCGDISVCFVPMSKELLRI</sequence>
<dbReference type="PANTHER" id="PTHR43877:SF1">
    <property type="entry name" value="ACETYLTRANSFERASE"/>
    <property type="match status" value="1"/>
</dbReference>
<dbReference type="Pfam" id="PF00583">
    <property type="entry name" value="Acetyltransf_1"/>
    <property type="match status" value="1"/>
</dbReference>
<proteinExistence type="predicted"/>